<proteinExistence type="predicted"/>
<feature type="chain" id="PRO_5046121570" evidence="1">
    <location>
        <begin position="19"/>
        <end position="294"/>
    </location>
</feature>
<evidence type="ECO:0000313" key="3">
    <source>
        <dbReference type="Proteomes" id="UP001548590"/>
    </source>
</evidence>
<keyword evidence="3" id="KW-1185">Reference proteome</keyword>
<sequence length="294" mass="32876">MRLLLSLVLACGAGAVLAAPGGEAAEPAQGEREAWPFRYVLKIDTPYFFNIRAMRGRKKLANPVSGQTQEIEAISDRVRTYVVETRQLEREEVISTLLLEFDREGKLLTPVDWPRKLGGRLDDEDELVLEDGSARSPVFALGSWLTATDKASSRYAPALCSSEDEQRYAPGFVPSTVSGGFGCREWSFYQQNARLPYIDVTTYQLETDRTAKPDRRGRLPQRVLATIKPSLGWGRFDQPPKPVIGKHGDSWFCLHDCPDGDLPGYIPNMKSWLARHKWPAPAVPKSMPVFPDKA</sequence>
<dbReference type="RefSeq" id="WP_345923288.1">
    <property type="nucleotide sequence ID" value="NZ_JBDIVF010000001.1"/>
</dbReference>
<name>A0ABV2CPU4_9RHOO</name>
<evidence type="ECO:0000313" key="2">
    <source>
        <dbReference type="EMBL" id="MET1489943.1"/>
    </source>
</evidence>
<gene>
    <name evidence="2" type="ORF">ABVT11_08895</name>
</gene>
<organism evidence="2 3">
    <name type="scientific">Uliginosibacterium paludis</name>
    <dbReference type="NCBI Taxonomy" id="1615952"/>
    <lineage>
        <taxon>Bacteria</taxon>
        <taxon>Pseudomonadati</taxon>
        <taxon>Pseudomonadota</taxon>
        <taxon>Betaproteobacteria</taxon>
        <taxon>Rhodocyclales</taxon>
        <taxon>Zoogloeaceae</taxon>
        <taxon>Uliginosibacterium</taxon>
    </lineage>
</organism>
<reference evidence="2 3" key="1">
    <citation type="submission" date="2024-07" db="EMBL/GenBank/DDBJ databases">
        <title>Uliginosibacterium paludis KCTC:42655.</title>
        <authorList>
            <person name="Kim M.K."/>
        </authorList>
    </citation>
    <scope>NUCLEOTIDE SEQUENCE [LARGE SCALE GENOMIC DNA]</scope>
    <source>
        <strain evidence="2 3">KCTC 42655</strain>
    </source>
</reference>
<keyword evidence="1" id="KW-0732">Signal</keyword>
<feature type="signal peptide" evidence="1">
    <location>
        <begin position="1"/>
        <end position="18"/>
    </location>
</feature>
<dbReference type="Proteomes" id="UP001548590">
    <property type="component" value="Unassembled WGS sequence"/>
</dbReference>
<evidence type="ECO:0000256" key="1">
    <source>
        <dbReference type="SAM" id="SignalP"/>
    </source>
</evidence>
<comment type="caution">
    <text evidence="2">The sequence shown here is derived from an EMBL/GenBank/DDBJ whole genome shotgun (WGS) entry which is preliminary data.</text>
</comment>
<accession>A0ABV2CPU4</accession>
<dbReference type="EMBL" id="JBEWLZ010000004">
    <property type="protein sequence ID" value="MET1489943.1"/>
    <property type="molecule type" value="Genomic_DNA"/>
</dbReference>
<protein>
    <submittedName>
        <fullName evidence="2">Uncharacterized protein</fullName>
    </submittedName>
</protein>